<comment type="subcellular location">
    <subcellularLocation>
        <location evidence="1">Membrane</location>
        <topology evidence="1">Multi-pass membrane protein</topology>
    </subcellularLocation>
</comment>
<evidence type="ECO:0000256" key="1">
    <source>
        <dbReference type="ARBA" id="ARBA00004141"/>
    </source>
</evidence>
<keyword evidence="6" id="KW-0675">Receptor</keyword>
<comment type="caution">
    <text evidence="10">The sequence shown here is derived from an EMBL/GenBank/DDBJ whole genome shotgun (WGS) entry which is preliminary data.</text>
</comment>
<reference evidence="10 11" key="1">
    <citation type="submission" date="2024-09" db="EMBL/GenBank/DDBJ databases">
        <title>A chromosome-level genome assembly of Gray's grenadier anchovy, Coilia grayii.</title>
        <authorList>
            <person name="Fu Z."/>
        </authorList>
    </citation>
    <scope>NUCLEOTIDE SEQUENCE [LARGE SCALE GENOMIC DNA]</scope>
    <source>
        <strain evidence="10">G4</strain>
        <tissue evidence="10">Muscle</tissue>
    </source>
</reference>
<evidence type="ECO:0000256" key="4">
    <source>
        <dbReference type="ARBA" id="ARBA00023040"/>
    </source>
</evidence>
<evidence type="ECO:0000313" key="10">
    <source>
        <dbReference type="EMBL" id="KAL2080469.1"/>
    </source>
</evidence>
<dbReference type="FunFam" id="1.20.1070.10:FF:000219">
    <property type="entry name" value="Opsin 5-like 2"/>
    <property type="match status" value="1"/>
</dbReference>
<dbReference type="PROSITE" id="PS50262">
    <property type="entry name" value="G_PROTEIN_RECEP_F1_2"/>
    <property type="match status" value="1"/>
</dbReference>
<evidence type="ECO:0000256" key="2">
    <source>
        <dbReference type="ARBA" id="ARBA00022692"/>
    </source>
</evidence>
<keyword evidence="2 8" id="KW-0812">Transmembrane</keyword>
<evidence type="ECO:0000313" key="11">
    <source>
        <dbReference type="Proteomes" id="UP001591681"/>
    </source>
</evidence>
<evidence type="ECO:0000256" key="3">
    <source>
        <dbReference type="ARBA" id="ARBA00022989"/>
    </source>
</evidence>
<accession>A0ABD1J0T9</accession>
<dbReference type="GO" id="GO:0004930">
    <property type="term" value="F:G protein-coupled receptor activity"/>
    <property type="evidence" value="ECO:0007669"/>
    <property type="project" value="UniProtKB-KW"/>
</dbReference>
<evidence type="ECO:0000256" key="5">
    <source>
        <dbReference type="ARBA" id="ARBA00023136"/>
    </source>
</evidence>
<dbReference type="Proteomes" id="UP001591681">
    <property type="component" value="Unassembled WGS sequence"/>
</dbReference>
<dbReference type="InterPro" id="IPR000276">
    <property type="entry name" value="GPCR_Rhodpsn"/>
</dbReference>
<keyword evidence="11" id="KW-1185">Reference proteome</keyword>
<feature type="domain" description="G-protein coupled receptors family 1 profile" evidence="9">
    <location>
        <begin position="31"/>
        <end position="286"/>
    </location>
</feature>
<feature type="transmembrane region" description="Helical" evidence="8">
    <location>
        <begin position="52"/>
        <end position="76"/>
    </location>
</feature>
<evidence type="ECO:0000256" key="8">
    <source>
        <dbReference type="SAM" id="Phobius"/>
    </source>
</evidence>
<dbReference type="EMBL" id="JBHFQA010000021">
    <property type="protein sequence ID" value="KAL2080469.1"/>
    <property type="molecule type" value="Genomic_DNA"/>
</dbReference>
<keyword evidence="7" id="KW-0807">Transducer</keyword>
<feature type="transmembrane region" description="Helical" evidence="8">
    <location>
        <begin position="131"/>
        <end position="151"/>
    </location>
</feature>
<feature type="transmembrane region" description="Helical" evidence="8">
    <location>
        <begin position="88"/>
        <end position="111"/>
    </location>
</feature>
<feature type="transmembrane region" description="Helical" evidence="8">
    <location>
        <begin position="180"/>
        <end position="209"/>
    </location>
</feature>
<dbReference type="InterPro" id="IPR050125">
    <property type="entry name" value="GPCR_opsins"/>
</dbReference>
<proteinExistence type="predicted"/>
<feature type="transmembrane region" description="Helical" evidence="8">
    <location>
        <begin position="269"/>
        <end position="289"/>
    </location>
</feature>
<dbReference type="Gene3D" id="1.20.1070.10">
    <property type="entry name" value="Rhodopsin 7-helix transmembrane proteins"/>
    <property type="match status" value="1"/>
</dbReference>
<evidence type="ECO:0000259" key="9">
    <source>
        <dbReference type="PROSITE" id="PS50262"/>
    </source>
</evidence>
<evidence type="ECO:0000256" key="6">
    <source>
        <dbReference type="ARBA" id="ARBA00023170"/>
    </source>
</evidence>
<gene>
    <name evidence="10" type="ORF">ACEWY4_024262</name>
</gene>
<dbReference type="Pfam" id="PF00001">
    <property type="entry name" value="7tm_1"/>
    <property type="match status" value="1"/>
</dbReference>
<sequence>MENPYKSKLPNDVNYFIAGYLLIIAIASVLGNAILIITSLRRFSKLKAPEFLLVNLALSDLLGAIFMYPLSIVSAFSHEWLGGELTCAYYGLMGFLHGGASITTFMLLAIVRCIISFSAHYPRKWLTRKKLLIIIALVWIHSLWWALMPLWGCGKYGPEPHGLSCTLAWGELREAGGLSFIFSSFAFMLVFPAIVIVTCYTCIACRLSSQHRRTEGCRRMSHQIRVVQRVVLMAVLMSAGFLVAWIPYAAVSFWLIFNPTSPLPPVVSLLPTLFAKSATTFNPIILYIMSSHFRCNARKLVADVCLGVKASVATAETSLQHECEIMSNDNALS</sequence>
<dbReference type="PRINTS" id="PR00237">
    <property type="entry name" value="GPCRRHODOPSN"/>
</dbReference>
<dbReference type="InterPro" id="IPR017452">
    <property type="entry name" value="GPCR_Rhodpsn_7TM"/>
</dbReference>
<keyword evidence="4" id="KW-0297">G-protein coupled receptor</keyword>
<feature type="transmembrane region" description="Helical" evidence="8">
    <location>
        <begin position="230"/>
        <end position="257"/>
    </location>
</feature>
<name>A0ABD1J0T9_9TELE</name>
<dbReference type="GO" id="GO:0016020">
    <property type="term" value="C:membrane"/>
    <property type="evidence" value="ECO:0007669"/>
    <property type="project" value="UniProtKB-SubCell"/>
</dbReference>
<organism evidence="10 11">
    <name type="scientific">Coilia grayii</name>
    <name type="common">Gray's grenadier anchovy</name>
    <dbReference type="NCBI Taxonomy" id="363190"/>
    <lineage>
        <taxon>Eukaryota</taxon>
        <taxon>Metazoa</taxon>
        <taxon>Chordata</taxon>
        <taxon>Craniata</taxon>
        <taxon>Vertebrata</taxon>
        <taxon>Euteleostomi</taxon>
        <taxon>Actinopterygii</taxon>
        <taxon>Neopterygii</taxon>
        <taxon>Teleostei</taxon>
        <taxon>Clupei</taxon>
        <taxon>Clupeiformes</taxon>
        <taxon>Clupeoidei</taxon>
        <taxon>Engraulidae</taxon>
        <taxon>Coilinae</taxon>
        <taxon>Coilia</taxon>
    </lineage>
</organism>
<dbReference type="PANTHER" id="PTHR24240">
    <property type="entry name" value="OPSIN"/>
    <property type="match status" value="1"/>
</dbReference>
<keyword evidence="5 8" id="KW-0472">Membrane</keyword>
<dbReference type="SUPFAM" id="SSF81321">
    <property type="entry name" value="Family A G protein-coupled receptor-like"/>
    <property type="match status" value="1"/>
</dbReference>
<dbReference type="AlphaFoldDB" id="A0ABD1J0T9"/>
<keyword evidence="3 8" id="KW-1133">Transmembrane helix</keyword>
<feature type="transmembrane region" description="Helical" evidence="8">
    <location>
        <begin position="15"/>
        <end position="40"/>
    </location>
</feature>
<evidence type="ECO:0000256" key="7">
    <source>
        <dbReference type="ARBA" id="ARBA00023224"/>
    </source>
</evidence>
<protein>
    <recommendedName>
        <fullName evidence="9">G-protein coupled receptors family 1 profile domain-containing protein</fullName>
    </recommendedName>
</protein>